<dbReference type="PANTHER" id="PTHR11362">
    <property type="entry name" value="PHOSPHATIDYLETHANOLAMINE-BINDING PROTEIN"/>
    <property type="match status" value="1"/>
</dbReference>
<dbReference type="CDD" id="cd00866">
    <property type="entry name" value="PEBP_euk"/>
    <property type="match status" value="1"/>
</dbReference>
<dbReference type="Gene3D" id="3.90.280.10">
    <property type="entry name" value="PEBP-like"/>
    <property type="match status" value="1"/>
</dbReference>
<reference evidence="1" key="1">
    <citation type="submission" date="2021-01" db="UniProtKB">
        <authorList>
            <consortium name="EnsemblMetazoa"/>
        </authorList>
    </citation>
    <scope>IDENTIFICATION</scope>
</reference>
<dbReference type="RefSeq" id="XP_022650843.1">
    <property type="nucleotide sequence ID" value="XM_022795108.1"/>
</dbReference>
<protein>
    <recommendedName>
        <fullName evidence="3">Phosphatidylethanolamine-binding protein</fullName>
    </recommendedName>
</protein>
<evidence type="ECO:0008006" key="3">
    <source>
        <dbReference type="Google" id="ProtNLM"/>
    </source>
</evidence>
<dbReference type="OMA" id="IPEVHYK"/>
<dbReference type="Proteomes" id="UP000594260">
    <property type="component" value="Unplaced"/>
</dbReference>
<sequence>MSSIKYHATFLRSVKVLDKCCSWLKQVTGITAVEYPNGFQCALGNILTPTQVRDQPKVSWTAEPGALYTLVMADLDAPCREEPTLKEVKHWVVGNIENGQLDRGETLVGYRGSRPPKNSGLHRYVFLLYKQAGRITFGETPIPSNSREGRFKWKVRDFARKHCLGEPVAGNFYQAEWEPYVDEWKATEGL</sequence>
<dbReference type="AlphaFoldDB" id="A0A7M7JF13"/>
<dbReference type="KEGG" id="vde:111245984"/>
<organism evidence="1 2">
    <name type="scientific">Varroa destructor</name>
    <name type="common">Honeybee mite</name>
    <dbReference type="NCBI Taxonomy" id="109461"/>
    <lineage>
        <taxon>Eukaryota</taxon>
        <taxon>Metazoa</taxon>
        <taxon>Ecdysozoa</taxon>
        <taxon>Arthropoda</taxon>
        <taxon>Chelicerata</taxon>
        <taxon>Arachnida</taxon>
        <taxon>Acari</taxon>
        <taxon>Parasitiformes</taxon>
        <taxon>Mesostigmata</taxon>
        <taxon>Gamasina</taxon>
        <taxon>Dermanyssoidea</taxon>
        <taxon>Varroidae</taxon>
        <taxon>Varroa</taxon>
    </lineage>
</organism>
<dbReference type="Pfam" id="PF01161">
    <property type="entry name" value="PBP"/>
    <property type="match status" value="1"/>
</dbReference>
<dbReference type="GeneID" id="111245984"/>
<name>A0A7M7JF13_VARDE</name>
<dbReference type="InterPro" id="IPR035810">
    <property type="entry name" value="PEBP_euk"/>
</dbReference>
<proteinExistence type="predicted"/>
<evidence type="ECO:0000313" key="2">
    <source>
        <dbReference type="Proteomes" id="UP000594260"/>
    </source>
</evidence>
<dbReference type="OrthoDB" id="2506647at2759"/>
<dbReference type="PANTHER" id="PTHR11362:SF82">
    <property type="entry name" value="PHOSPHATIDYLETHANOLAMINE-BINDING PROTEIN 4"/>
    <property type="match status" value="1"/>
</dbReference>
<accession>A0A7M7JF13</accession>
<dbReference type="InParanoid" id="A0A7M7JF13"/>
<dbReference type="EnsemblMetazoa" id="XM_022795108">
    <property type="protein sequence ID" value="XP_022650843"/>
    <property type="gene ID" value="LOC111245984"/>
</dbReference>
<dbReference type="SUPFAM" id="SSF49777">
    <property type="entry name" value="PEBP-like"/>
    <property type="match status" value="1"/>
</dbReference>
<dbReference type="InterPro" id="IPR008914">
    <property type="entry name" value="PEBP"/>
</dbReference>
<evidence type="ECO:0000313" key="1">
    <source>
        <dbReference type="EnsemblMetazoa" id="XP_022650843"/>
    </source>
</evidence>
<keyword evidence="2" id="KW-1185">Reference proteome</keyword>
<dbReference type="InterPro" id="IPR036610">
    <property type="entry name" value="PEBP-like_sf"/>
</dbReference>